<dbReference type="PIRSF" id="PIRSF002741">
    <property type="entry name" value="MppA"/>
    <property type="match status" value="1"/>
</dbReference>
<sequence length="530" mass="57728">MRRLLLATALAAGLLPALAPAALGPALAQPARTLTVGMGGVPTGYDPHYHSTNNNNAQLRQIFNPLIDLDTQGRPFGVLAESWRVVDDLTWEFRLREGIRFHDGTPFGPEDVAFTVARVPTVPNSPGPFTTQVRPISRVEIVDARTVRLHTSAPTPFLERDIAQVMILSRSIHANAQLADFNAGRALVGTGAYRHVALSLGERHEIARNPDFWGERAAWDRVVTRFVTNPGARVAALLAGDVDLIDAVPVTDVQRLSADPRIALFATDSNTTAFMFPDAARDNPPHITDKQGNPLARNPLADLRVRQAISLAMPREAIVERLMQGQGSPAEQIASRALPDRAQGMPPLQTDLARARVLLREAGYPDGFRMTIHGPNGFIVGDADILQAVAQALTRIGIETRVEVIPPAPFFTRATQREFSFFFSTFTANSAAVMLRQVVMTRNPAQGLGAFNRGHYSSPAVDGPLAEALRTMDAERRAALTAQAMRAAVDDLAVIPLMYVRVNWAGLRNKVRYDAHPSWFTNALLASPAE</sequence>
<dbReference type="PANTHER" id="PTHR30290">
    <property type="entry name" value="PERIPLASMIC BINDING COMPONENT OF ABC TRANSPORTER"/>
    <property type="match status" value="1"/>
</dbReference>
<evidence type="ECO:0000313" key="7">
    <source>
        <dbReference type="EMBL" id="PWS35431.1"/>
    </source>
</evidence>
<dbReference type="GO" id="GO:1904680">
    <property type="term" value="F:peptide transmembrane transporter activity"/>
    <property type="evidence" value="ECO:0007669"/>
    <property type="project" value="TreeGrafter"/>
</dbReference>
<dbReference type="EMBL" id="QGNA01000004">
    <property type="protein sequence ID" value="PWS35431.1"/>
    <property type="molecule type" value="Genomic_DNA"/>
</dbReference>
<dbReference type="RefSeq" id="WP_109871798.1">
    <property type="nucleotide sequence ID" value="NZ_QGNA01000004.1"/>
</dbReference>
<dbReference type="OrthoDB" id="9803988at2"/>
<gene>
    <name evidence="7" type="ORF">DFH01_17580</name>
</gene>
<accession>A0A317F8E8</accession>
<dbReference type="CDD" id="cd08498">
    <property type="entry name" value="PBP2_NikA_DppA_OppA_like_2"/>
    <property type="match status" value="1"/>
</dbReference>
<dbReference type="Proteomes" id="UP000245765">
    <property type="component" value="Unassembled WGS sequence"/>
</dbReference>
<dbReference type="InterPro" id="IPR030678">
    <property type="entry name" value="Peptide/Ni-bd"/>
</dbReference>
<dbReference type="PANTHER" id="PTHR30290:SF9">
    <property type="entry name" value="OLIGOPEPTIDE-BINDING PROTEIN APPA"/>
    <property type="match status" value="1"/>
</dbReference>
<protein>
    <submittedName>
        <fullName evidence="7">ABC transporter substrate-binding protein</fullName>
    </submittedName>
</protein>
<feature type="domain" description="Solute-binding protein family 5" evidence="6">
    <location>
        <begin position="78"/>
        <end position="430"/>
    </location>
</feature>
<keyword evidence="8" id="KW-1185">Reference proteome</keyword>
<dbReference type="Gene3D" id="3.90.76.10">
    <property type="entry name" value="Dipeptide-binding Protein, Domain 1"/>
    <property type="match status" value="1"/>
</dbReference>
<dbReference type="SUPFAM" id="SSF53850">
    <property type="entry name" value="Periplasmic binding protein-like II"/>
    <property type="match status" value="1"/>
</dbReference>
<evidence type="ECO:0000256" key="4">
    <source>
        <dbReference type="ARBA" id="ARBA00022729"/>
    </source>
</evidence>
<dbReference type="Gene3D" id="3.10.105.10">
    <property type="entry name" value="Dipeptide-binding Protein, Domain 3"/>
    <property type="match status" value="1"/>
</dbReference>
<keyword evidence="4 5" id="KW-0732">Signal</keyword>
<dbReference type="GO" id="GO:0030288">
    <property type="term" value="C:outer membrane-bounded periplasmic space"/>
    <property type="evidence" value="ECO:0007669"/>
    <property type="project" value="UniProtKB-ARBA"/>
</dbReference>
<dbReference type="AlphaFoldDB" id="A0A317F8E8"/>
<proteinExistence type="inferred from homology"/>
<reference evidence="8" key="1">
    <citation type="submission" date="2018-05" db="EMBL/GenBank/DDBJ databases">
        <authorList>
            <person name="Du Z."/>
            <person name="Wang X."/>
        </authorList>
    </citation>
    <scope>NUCLEOTIDE SEQUENCE [LARGE SCALE GENOMIC DNA]</scope>
    <source>
        <strain evidence="8">CQN31</strain>
    </source>
</reference>
<name>A0A317F8E8_9PROT</name>
<feature type="signal peptide" evidence="5">
    <location>
        <begin position="1"/>
        <end position="21"/>
    </location>
</feature>
<feature type="chain" id="PRO_5016290237" evidence="5">
    <location>
        <begin position="22"/>
        <end position="530"/>
    </location>
</feature>
<evidence type="ECO:0000256" key="3">
    <source>
        <dbReference type="ARBA" id="ARBA00022448"/>
    </source>
</evidence>
<evidence type="ECO:0000256" key="5">
    <source>
        <dbReference type="SAM" id="SignalP"/>
    </source>
</evidence>
<dbReference type="InterPro" id="IPR000914">
    <property type="entry name" value="SBP_5_dom"/>
</dbReference>
<evidence type="ECO:0000313" key="8">
    <source>
        <dbReference type="Proteomes" id="UP000245765"/>
    </source>
</evidence>
<dbReference type="GO" id="GO:0015833">
    <property type="term" value="P:peptide transport"/>
    <property type="evidence" value="ECO:0007669"/>
    <property type="project" value="TreeGrafter"/>
</dbReference>
<comment type="similarity">
    <text evidence="2">Belongs to the bacterial solute-binding protein 5 family.</text>
</comment>
<organism evidence="7 8">
    <name type="scientific">Falsiroseomonas bella</name>
    <dbReference type="NCBI Taxonomy" id="2184016"/>
    <lineage>
        <taxon>Bacteria</taxon>
        <taxon>Pseudomonadati</taxon>
        <taxon>Pseudomonadota</taxon>
        <taxon>Alphaproteobacteria</taxon>
        <taxon>Acetobacterales</taxon>
        <taxon>Roseomonadaceae</taxon>
        <taxon>Falsiroseomonas</taxon>
    </lineage>
</organism>
<dbReference type="Pfam" id="PF00496">
    <property type="entry name" value="SBP_bac_5"/>
    <property type="match status" value="1"/>
</dbReference>
<dbReference type="Gene3D" id="3.40.190.10">
    <property type="entry name" value="Periplasmic binding protein-like II"/>
    <property type="match status" value="1"/>
</dbReference>
<evidence type="ECO:0000256" key="2">
    <source>
        <dbReference type="ARBA" id="ARBA00005695"/>
    </source>
</evidence>
<evidence type="ECO:0000256" key="1">
    <source>
        <dbReference type="ARBA" id="ARBA00004418"/>
    </source>
</evidence>
<evidence type="ECO:0000259" key="6">
    <source>
        <dbReference type="Pfam" id="PF00496"/>
    </source>
</evidence>
<dbReference type="GO" id="GO:0043190">
    <property type="term" value="C:ATP-binding cassette (ABC) transporter complex"/>
    <property type="evidence" value="ECO:0007669"/>
    <property type="project" value="InterPro"/>
</dbReference>
<dbReference type="InterPro" id="IPR039424">
    <property type="entry name" value="SBP_5"/>
</dbReference>
<comment type="subcellular location">
    <subcellularLocation>
        <location evidence="1">Periplasm</location>
    </subcellularLocation>
</comment>
<comment type="caution">
    <text evidence="7">The sequence shown here is derived from an EMBL/GenBank/DDBJ whole genome shotgun (WGS) entry which is preliminary data.</text>
</comment>
<keyword evidence="3" id="KW-0813">Transport</keyword>